<proteinExistence type="predicted"/>
<organism evidence="1 2">
    <name type="scientific">Perkinsus olseni</name>
    <name type="common">Perkinsus atlanticus</name>
    <dbReference type="NCBI Taxonomy" id="32597"/>
    <lineage>
        <taxon>Eukaryota</taxon>
        <taxon>Sar</taxon>
        <taxon>Alveolata</taxon>
        <taxon>Perkinsozoa</taxon>
        <taxon>Perkinsea</taxon>
        <taxon>Perkinsida</taxon>
        <taxon>Perkinsidae</taxon>
        <taxon>Perkinsus</taxon>
    </lineage>
</organism>
<accession>A0A7J6KJI9</accession>
<feature type="non-terminal residue" evidence="1">
    <location>
        <position position="1"/>
    </location>
</feature>
<protein>
    <recommendedName>
        <fullName evidence="3">Integrase zinc-binding domain-containing protein</fullName>
    </recommendedName>
</protein>
<comment type="caution">
    <text evidence="1">The sequence shown here is derived from an EMBL/GenBank/DDBJ whole genome shotgun (WGS) entry which is preliminary data.</text>
</comment>
<name>A0A7J6KJI9_PEROL</name>
<reference evidence="1 2" key="1">
    <citation type="submission" date="2020-04" db="EMBL/GenBank/DDBJ databases">
        <title>Perkinsus olseni comparative genomics.</title>
        <authorList>
            <person name="Bogema D.R."/>
        </authorList>
    </citation>
    <scope>NUCLEOTIDE SEQUENCE [LARGE SCALE GENOMIC DNA]</scope>
    <source>
        <strain evidence="1">ATCC PRA-31</strain>
    </source>
</reference>
<evidence type="ECO:0000313" key="1">
    <source>
        <dbReference type="EMBL" id="KAF4646859.1"/>
    </source>
</evidence>
<sequence>AIVKGGERALSYPEAYSEEDRRNMVASLQRTAWTKEKWEYRCPETDGSIRLCYYVPKPFRLVRGLLVRTCHRRCSHGTVLVTKERVYQAGYFSPALARLVKDEIATCLICQRLSARKKRDQPFGVAGPGSINPELSYESLLQMRRPPYY</sequence>
<evidence type="ECO:0008006" key="3">
    <source>
        <dbReference type="Google" id="ProtNLM"/>
    </source>
</evidence>
<dbReference type="EMBL" id="JABANN010003045">
    <property type="protein sequence ID" value="KAF4646859.1"/>
    <property type="molecule type" value="Genomic_DNA"/>
</dbReference>
<feature type="non-terminal residue" evidence="1">
    <location>
        <position position="149"/>
    </location>
</feature>
<gene>
    <name evidence="1" type="ORF">FOL46_005073</name>
</gene>
<evidence type="ECO:0000313" key="2">
    <source>
        <dbReference type="Proteomes" id="UP000572268"/>
    </source>
</evidence>
<dbReference type="Proteomes" id="UP000572268">
    <property type="component" value="Unassembled WGS sequence"/>
</dbReference>
<dbReference type="AlphaFoldDB" id="A0A7J6KJI9"/>